<proteinExistence type="predicted"/>
<dbReference type="Proteomes" id="UP000310017">
    <property type="component" value="Chromosome"/>
</dbReference>
<organism evidence="1 2">
    <name type="scientific">Aggregatimonas sangjinii</name>
    <dbReference type="NCBI Taxonomy" id="2583587"/>
    <lineage>
        <taxon>Bacteria</taxon>
        <taxon>Pseudomonadati</taxon>
        <taxon>Bacteroidota</taxon>
        <taxon>Flavobacteriia</taxon>
        <taxon>Flavobacteriales</taxon>
        <taxon>Flavobacteriaceae</taxon>
        <taxon>Aggregatimonas</taxon>
    </lineage>
</organism>
<sequence length="119" mass="13839">MIQNRPKYTYRLRPGYGTDRLLIEFNGLEDPEYFLFEILHMLGLAGFKSKEMLNLWMNDEIQVNLSSQNGPILVSLDIYGLVFIVGNNNQKDILRIDELLQKSGAFVKNDINYSSYRTK</sequence>
<accession>A0A5B7SKQ8</accession>
<dbReference type="AlphaFoldDB" id="A0A5B7SKQ8"/>
<dbReference type="RefSeq" id="WP_138851421.1">
    <property type="nucleotide sequence ID" value="NZ_CP040710.1"/>
</dbReference>
<dbReference type="EMBL" id="CP040710">
    <property type="protein sequence ID" value="QCW99066.1"/>
    <property type="molecule type" value="Genomic_DNA"/>
</dbReference>
<protein>
    <submittedName>
        <fullName evidence="1">Uncharacterized protein</fullName>
    </submittedName>
</protein>
<evidence type="ECO:0000313" key="2">
    <source>
        <dbReference type="Proteomes" id="UP000310017"/>
    </source>
</evidence>
<dbReference type="KEGG" id="asag:FGM00_02640"/>
<dbReference type="OrthoDB" id="674804at2"/>
<evidence type="ECO:0000313" key="1">
    <source>
        <dbReference type="EMBL" id="QCW99066.1"/>
    </source>
</evidence>
<name>A0A5B7SKQ8_9FLAO</name>
<reference evidence="1 2" key="1">
    <citation type="submission" date="2019-05" db="EMBL/GenBank/DDBJ databases">
        <title>Genome sequencing of F202Z8.</title>
        <authorList>
            <person name="Kwon Y.M."/>
        </authorList>
    </citation>
    <scope>NUCLEOTIDE SEQUENCE [LARGE SCALE GENOMIC DNA]</scope>
    <source>
        <strain evidence="1 2">F202Z8</strain>
    </source>
</reference>
<keyword evidence="2" id="KW-1185">Reference proteome</keyword>
<gene>
    <name evidence="1" type="ORF">FGM00_02640</name>
</gene>